<feature type="non-terminal residue" evidence="2">
    <location>
        <position position="1"/>
    </location>
</feature>
<evidence type="ECO:0000313" key="2">
    <source>
        <dbReference type="EMBL" id="KKL58388.1"/>
    </source>
</evidence>
<protein>
    <recommendedName>
        <fullName evidence="3">SH3b domain-containing protein</fullName>
    </recommendedName>
</protein>
<accession>A0A0F9D9P1</accession>
<organism evidence="2">
    <name type="scientific">marine sediment metagenome</name>
    <dbReference type="NCBI Taxonomy" id="412755"/>
    <lineage>
        <taxon>unclassified sequences</taxon>
        <taxon>metagenomes</taxon>
        <taxon>ecological metagenomes</taxon>
    </lineage>
</organism>
<dbReference type="EMBL" id="LAZR01029843">
    <property type="protein sequence ID" value="KKL58388.1"/>
    <property type="molecule type" value="Genomic_DNA"/>
</dbReference>
<comment type="caution">
    <text evidence="2">The sequence shown here is derived from an EMBL/GenBank/DDBJ whole genome shotgun (WGS) entry which is preliminary data.</text>
</comment>
<keyword evidence="1" id="KW-1133">Transmembrane helix</keyword>
<sequence>ESGVLADPNSKTGWDTLAKSVRWIIQTILAALIGIAIQNGYDYIKASASQSPHERKAEVRQLKHEAASSPTIERLPFVNRDYLAVRERPRHKSSATGYVFYPQTVNIIKASKRKTWLLIEWQEEGEIRRGWTLGRYIFRWPGQGCPEKKSP</sequence>
<name>A0A0F9D9P1_9ZZZZ</name>
<evidence type="ECO:0008006" key="3">
    <source>
        <dbReference type="Google" id="ProtNLM"/>
    </source>
</evidence>
<reference evidence="2" key="1">
    <citation type="journal article" date="2015" name="Nature">
        <title>Complex archaea that bridge the gap between prokaryotes and eukaryotes.</title>
        <authorList>
            <person name="Spang A."/>
            <person name="Saw J.H."/>
            <person name="Jorgensen S.L."/>
            <person name="Zaremba-Niedzwiedzka K."/>
            <person name="Martijn J."/>
            <person name="Lind A.E."/>
            <person name="van Eijk R."/>
            <person name="Schleper C."/>
            <person name="Guy L."/>
            <person name="Ettema T.J."/>
        </authorList>
    </citation>
    <scope>NUCLEOTIDE SEQUENCE</scope>
</reference>
<evidence type="ECO:0000256" key="1">
    <source>
        <dbReference type="SAM" id="Phobius"/>
    </source>
</evidence>
<keyword evidence="1" id="KW-0812">Transmembrane</keyword>
<proteinExistence type="predicted"/>
<keyword evidence="1" id="KW-0472">Membrane</keyword>
<feature type="transmembrane region" description="Helical" evidence="1">
    <location>
        <begin position="20"/>
        <end position="37"/>
    </location>
</feature>
<dbReference type="AlphaFoldDB" id="A0A0F9D9P1"/>
<gene>
    <name evidence="2" type="ORF">LCGC14_2225860</name>
</gene>